<name>A0A668A7R4_9TELE</name>
<accession>A0A668A7R4</accession>
<dbReference type="Ensembl" id="ENSMMDT00005051874.1">
    <property type="protein sequence ID" value="ENSMMDP00005050870.1"/>
    <property type="gene ID" value="ENSMMDG00005023034.1"/>
</dbReference>
<dbReference type="SUPFAM" id="SSF49899">
    <property type="entry name" value="Concanavalin A-like lectins/glucanases"/>
    <property type="match status" value="1"/>
</dbReference>
<dbReference type="SMART" id="SM00449">
    <property type="entry name" value="SPRY"/>
    <property type="match status" value="1"/>
</dbReference>
<reference evidence="5" key="2">
    <citation type="submission" date="2025-08" db="UniProtKB">
        <authorList>
            <consortium name="Ensembl"/>
        </authorList>
    </citation>
    <scope>IDENTIFICATION</scope>
</reference>
<organism evidence="5 6">
    <name type="scientific">Myripristis murdjan</name>
    <name type="common">pinecone soldierfish</name>
    <dbReference type="NCBI Taxonomy" id="586833"/>
    <lineage>
        <taxon>Eukaryota</taxon>
        <taxon>Metazoa</taxon>
        <taxon>Chordata</taxon>
        <taxon>Craniata</taxon>
        <taxon>Vertebrata</taxon>
        <taxon>Euteleostomi</taxon>
        <taxon>Actinopterygii</taxon>
        <taxon>Neopterygii</taxon>
        <taxon>Teleostei</taxon>
        <taxon>Neoteleostei</taxon>
        <taxon>Acanthomorphata</taxon>
        <taxon>Holocentriformes</taxon>
        <taxon>Holocentridae</taxon>
        <taxon>Myripristis</taxon>
    </lineage>
</organism>
<dbReference type="PROSITE" id="PS50188">
    <property type="entry name" value="B302_SPRY"/>
    <property type="match status" value="1"/>
</dbReference>
<dbReference type="InterPro" id="IPR013320">
    <property type="entry name" value="ConA-like_dom_sf"/>
</dbReference>
<keyword evidence="2" id="KW-0863">Zinc-finger</keyword>
<protein>
    <recommendedName>
        <fullName evidence="4">B30.2/SPRY domain-containing protein</fullName>
    </recommendedName>
</protein>
<dbReference type="InParanoid" id="A0A668A7R4"/>
<evidence type="ECO:0000256" key="3">
    <source>
        <dbReference type="ARBA" id="ARBA00022833"/>
    </source>
</evidence>
<reference evidence="5" key="1">
    <citation type="submission" date="2019-06" db="EMBL/GenBank/DDBJ databases">
        <authorList>
            <consortium name="Wellcome Sanger Institute Data Sharing"/>
        </authorList>
    </citation>
    <scope>NUCLEOTIDE SEQUENCE [LARGE SCALE GENOMIC DNA]</scope>
</reference>
<dbReference type="PANTHER" id="PTHR25465">
    <property type="entry name" value="B-BOX DOMAIN CONTAINING"/>
    <property type="match status" value="1"/>
</dbReference>
<dbReference type="PANTHER" id="PTHR25465:SF14">
    <property type="entry name" value="E3 UBIQUITIN-PROTEIN LIGASE TRIM65"/>
    <property type="match status" value="1"/>
</dbReference>
<dbReference type="CDD" id="cd16040">
    <property type="entry name" value="SPRY_PRY_SNTX"/>
    <property type="match status" value="1"/>
</dbReference>
<dbReference type="AlphaFoldDB" id="A0A668A7R4"/>
<dbReference type="GeneTree" id="ENSGT00940000154395"/>
<dbReference type="Pfam" id="PF00622">
    <property type="entry name" value="SPRY"/>
    <property type="match status" value="1"/>
</dbReference>
<dbReference type="InterPro" id="IPR006574">
    <property type="entry name" value="PRY"/>
</dbReference>
<keyword evidence="3" id="KW-0862">Zinc</keyword>
<evidence type="ECO:0000259" key="4">
    <source>
        <dbReference type="PROSITE" id="PS50188"/>
    </source>
</evidence>
<keyword evidence="1" id="KW-0479">Metal-binding</keyword>
<proteinExistence type="predicted"/>
<dbReference type="InterPro" id="IPR051051">
    <property type="entry name" value="E3_ubiq-ligase_TRIM/RNF"/>
</dbReference>
<evidence type="ECO:0000256" key="1">
    <source>
        <dbReference type="ARBA" id="ARBA00022723"/>
    </source>
</evidence>
<dbReference type="SMART" id="SM00589">
    <property type="entry name" value="PRY"/>
    <property type="match status" value="1"/>
</dbReference>
<evidence type="ECO:0000313" key="6">
    <source>
        <dbReference type="Proteomes" id="UP000472263"/>
    </source>
</evidence>
<dbReference type="Gene3D" id="2.60.120.920">
    <property type="match status" value="1"/>
</dbReference>
<feature type="domain" description="B30.2/SPRY" evidence="4">
    <location>
        <begin position="30"/>
        <end position="226"/>
    </location>
</feature>
<evidence type="ECO:0000313" key="5">
    <source>
        <dbReference type="Ensembl" id="ENSMMDP00005050870.1"/>
    </source>
</evidence>
<keyword evidence="6" id="KW-1185">Reference proteome</keyword>
<dbReference type="Pfam" id="PF13765">
    <property type="entry name" value="PRY"/>
    <property type="match status" value="1"/>
</dbReference>
<dbReference type="InterPro" id="IPR003877">
    <property type="entry name" value="SPRY_dom"/>
</dbReference>
<reference evidence="5" key="3">
    <citation type="submission" date="2025-09" db="UniProtKB">
        <authorList>
            <consortium name="Ensembl"/>
        </authorList>
    </citation>
    <scope>IDENTIFICATION</scope>
</reference>
<dbReference type="Proteomes" id="UP000472263">
    <property type="component" value="Chromosome 13"/>
</dbReference>
<evidence type="ECO:0000256" key="2">
    <source>
        <dbReference type="ARBA" id="ARBA00022771"/>
    </source>
</evidence>
<dbReference type="PRINTS" id="PR01407">
    <property type="entry name" value="BUTYPHLNCDUF"/>
</dbReference>
<dbReference type="GO" id="GO:0005737">
    <property type="term" value="C:cytoplasm"/>
    <property type="evidence" value="ECO:0007669"/>
    <property type="project" value="UniProtKB-ARBA"/>
</dbReference>
<sequence>MRPCEDNQKGCEVYPEMNAEPVNSTDSRQNRSDNLLLCCVLFSPSDSCELKLDTNTAHRNLVLSEDNRKVTEVREEQPYPDHPERFDHWKQILCNDGLTGRCYWEVEWKAGVSVGVTYRGISRRGDSDDSALGWNKNSWSLICHGSGVFSVCHKKIETYIPFPSSSNRVAVYLDWPAGSLSFYSVSSDTLIHLHTFCNTFTQPLYPDFGFRSHDSSVSLCQITHTHTHTQSNKTSSK</sequence>
<dbReference type="InterPro" id="IPR001870">
    <property type="entry name" value="B30.2/SPRY"/>
</dbReference>
<dbReference type="InterPro" id="IPR003879">
    <property type="entry name" value="Butyrophylin_SPRY"/>
</dbReference>
<dbReference type="GO" id="GO:0008270">
    <property type="term" value="F:zinc ion binding"/>
    <property type="evidence" value="ECO:0007669"/>
    <property type="project" value="UniProtKB-KW"/>
</dbReference>
<dbReference type="InterPro" id="IPR043136">
    <property type="entry name" value="B30.2/SPRY_sf"/>
</dbReference>